<feature type="domain" description="Serine aminopeptidase S33" evidence="1">
    <location>
        <begin position="28"/>
        <end position="118"/>
    </location>
</feature>
<organism evidence="2 3">
    <name type="scientific">Pseudoalteromonas piratica</name>
    <dbReference type="NCBI Taxonomy" id="1348114"/>
    <lineage>
        <taxon>Bacteria</taxon>
        <taxon>Pseudomonadati</taxon>
        <taxon>Pseudomonadota</taxon>
        <taxon>Gammaproteobacteria</taxon>
        <taxon>Alteromonadales</taxon>
        <taxon>Pseudoalteromonadaceae</taxon>
        <taxon>Pseudoalteromonas</taxon>
    </lineage>
</organism>
<dbReference type="Gene3D" id="3.40.50.1820">
    <property type="entry name" value="alpha/beta hydrolase"/>
    <property type="match status" value="1"/>
</dbReference>
<proteinExistence type="predicted"/>
<dbReference type="AlphaFoldDB" id="A0A0A7EL16"/>
<dbReference type="PIRSF" id="PIRSF037442">
    <property type="entry name" value="UCP037442_abhydr"/>
    <property type="match status" value="1"/>
</dbReference>
<name>A0A0A7EL16_9GAMM</name>
<evidence type="ECO:0000313" key="3">
    <source>
        <dbReference type="Proteomes" id="UP000030341"/>
    </source>
</evidence>
<reference evidence="2 3" key="1">
    <citation type="submission" date="2014-11" db="EMBL/GenBank/DDBJ databases">
        <title>Complete Genome Sequence of Pseudoalteromonas sp. Strain OCN003 Isolated from Kaneohe Bay, Oahu, Hawaii.</title>
        <authorList>
            <person name="Beurmann S."/>
            <person name="Videau P."/>
            <person name="Ushijima B."/>
            <person name="Smith A.M."/>
            <person name="Aeby G.S."/>
            <person name="Callahan S.M."/>
            <person name="Belcaid M."/>
        </authorList>
    </citation>
    <scope>NUCLEOTIDE SEQUENCE [LARGE SCALE GENOMIC DNA]</scope>
    <source>
        <strain evidence="2 3">OCN003</strain>
    </source>
</reference>
<dbReference type="Pfam" id="PF12146">
    <property type="entry name" value="Hydrolase_4"/>
    <property type="match status" value="1"/>
</dbReference>
<gene>
    <name evidence="2" type="ORF">OM33_16745</name>
</gene>
<dbReference type="RefSeq" id="WP_040135261.1">
    <property type="nucleotide sequence ID" value="NZ_CP009889.1"/>
</dbReference>
<sequence>MANFVKQEIKISCEDNYVLAATAYLPDKVKAAVVIGPATGIKRQFYNAFAEYLASNDFGVLTYDNRGIGQSIDGDIATHTASLQCWGQLDKPAAISSLKQLFPNTSYHLVGHSAGGQLIGLAKNATELSSIFNFASSSGQLRNMKLKDQFKSHFFMNMFIPFSNTVFGYTKSQWFGMGEPLPKQVAKQWQTWCNGSGYVKTAFNKTVFTHYYNELTMPALWVNAVDDFIATDENVRDMMSVSPNLAAKTLTLSPGDHNLKEIGHMAFFSRRANTLWPIALDWLNSHS</sequence>
<dbReference type="EMBL" id="CP009889">
    <property type="protein sequence ID" value="AIY66766.1"/>
    <property type="molecule type" value="Genomic_DNA"/>
</dbReference>
<evidence type="ECO:0000259" key="1">
    <source>
        <dbReference type="Pfam" id="PF12146"/>
    </source>
</evidence>
<dbReference type="GO" id="GO:0016787">
    <property type="term" value="F:hydrolase activity"/>
    <property type="evidence" value="ECO:0007669"/>
    <property type="project" value="UniProtKB-KW"/>
</dbReference>
<dbReference type="InterPro" id="IPR017208">
    <property type="entry name" value="UCP037442_abhydr"/>
</dbReference>
<dbReference type="HOGENOM" id="CLU_058232_0_1_6"/>
<dbReference type="eggNOG" id="COG4757">
    <property type="taxonomic scope" value="Bacteria"/>
</dbReference>
<keyword evidence="2" id="KW-0378">Hydrolase</keyword>
<accession>A0A0A7EL16</accession>
<evidence type="ECO:0000313" key="2">
    <source>
        <dbReference type="EMBL" id="AIY66766.1"/>
    </source>
</evidence>
<dbReference type="InterPro" id="IPR022742">
    <property type="entry name" value="Hydrolase_4"/>
</dbReference>
<dbReference type="SUPFAM" id="SSF53474">
    <property type="entry name" value="alpha/beta-Hydrolases"/>
    <property type="match status" value="1"/>
</dbReference>
<keyword evidence="3" id="KW-1185">Reference proteome</keyword>
<dbReference type="KEGG" id="pseo:OM33_16745"/>
<dbReference type="Proteomes" id="UP000030341">
    <property type="component" value="Chromosome 2"/>
</dbReference>
<protein>
    <submittedName>
        <fullName evidence="2">Alpha/beta hydrolase</fullName>
    </submittedName>
</protein>
<dbReference type="OrthoDB" id="9785076at2"/>
<dbReference type="InterPro" id="IPR029058">
    <property type="entry name" value="AB_hydrolase_fold"/>
</dbReference>